<dbReference type="EMBL" id="JAFGIX010000046">
    <property type="protein sequence ID" value="MBN1573331.1"/>
    <property type="molecule type" value="Genomic_DNA"/>
</dbReference>
<dbReference type="AlphaFoldDB" id="A0A9D8PMK5"/>
<dbReference type="Gene3D" id="3.90.190.10">
    <property type="entry name" value="Protein tyrosine phosphatase superfamily"/>
    <property type="match status" value="1"/>
</dbReference>
<comment type="caution">
    <text evidence="1">The sequence shown here is derived from an EMBL/GenBank/DDBJ whole genome shotgun (WGS) entry which is preliminary data.</text>
</comment>
<dbReference type="InterPro" id="IPR029021">
    <property type="entry name" value="Prot-tyrosine_phosphatase-like"/>
</dbReference>
<reference evidence="1" key="1">
    <citation type="journal article" date="2021" name="Environ. Microbiol.">
        <title>Genomic characterization of three novel Desulfobacterota classes expand the metabolic and phylogenetic diversity of the phylum.</title>
        <authorList>
            <person name="Murphy C.L."/>
            <person name="Biggerstaff J."/>
            <person name="Eichhorn A."/>
            <person name="Ewing E."/>
            <person name="Shahan R."/>
            <person name="Soriano D."/>
            <person name="Stewart S."/>
            <person name="VanMol K."/>
            <person name="Walker R."/>
            <person name="Walters P."/>
            <person name="Elshahed M.S."/>
            <person name="Youssef N.H."/>
        </authorList>
    </citation>
    <scope>NUCLEOTIDE SEQUENCE</scope>
    <source>
        <strain evidence="1">Zod_Metabat.24</strain>
    </source>
</reference>
<evidence type="ECO:0000313" key="2">
    <source>
        <dbReference type="Proteomes" id="UP000809273"/>
    </source>
</evidence>
<sequence length="164" mass="19130">MIEIFHHLFIGTDTDYETIVKHHNGWAVVHASREPYHLELNEYGDGEFAKHYPDWKVARRDNRLFLNLAQDQDPDDIPDDLLETTLEFINESLESGLKVLIHCTNGTSRGPAIGLLYLGSFTDKFKDTNLGEAEYVFKKVYPGYKPSRGIKRFLRRSWHRYSKD</sequence>
<evidence type="ECO:0000313" key="1">
    <source>
        <dbReference type="EMBL" id="MBN1573331.1"/>
    </source>
</evidence>
<name>A0A9D8PMK5_9DELT</name>
<dbReference type="Proteomes" id="UP000809273">
    <property type="component" value="Unassembled WGS sequence"/>
</dbReference>
<protein>
    <submittedName>
        <fullName evidence="1">Dual specificity protein phosphatase family protein</fullName>
    </submittedName>
</protein>
<organism evidence="1 2">
    <name type="scientific">Candidatus Zymogenus saltonus</name>
    <dbReference type="NCBI Taxonomy" id="2844893"/>
    <lineage>
        <taxon>Bacteria</taxon>
        <taxon>Deltaproteobacteria</taxon>
        <taxon>Candidatus Zymogenia</taxon>
        <taxon>Candidatus Zymogeniales</taxon>
        <taxon>Candidatus Zymogenaceae</taxon>
        <taxon>Candidatus Zymogenus</taxon>
    </lineage>
</organism>
<gene>
    <name evidence="1" type="ORF">JW984_09070</name>
</gene>
<proteinExistence type="predicted"/>
<accession>A0A9D8PMK5</accession>
<dbReference type="SUPFAM" id="SSF52799">
    <property type="entry name" value="(Phosphotyrosine protein) phosphatases II"/>
    <property type="match status" value="1"/>
</dbReference>
<reference evidence="1" key="2">
    <citation type="submission" date="2021-01" db="EMBL/GenBank/DDBJ databases">
        <authorList>
            <person name="Hahn C.R."/>
            <person name="Youssef N.H."/>
            <person name="Elshahed M."/>
        </authorList>
    </citation>
    <scope>NUCLEOTIDE SEQUENCE</scope>
    <source>
        <strain evidence="1">Zod_Metabat.24</strain>
    </source>
</reference>